<dbReference type="InterPro" id="IPR000192">
    <property type="entry name" value="Aminotrans_V_dom"/>
</dbReference>
<dbReference type="Pfam" id="PF00266">
    <property type="entry name" value="Aminotran_5"/>
    <property type="match status" value="1"/>
</dbReference>
<feature type="domain" description="Aminotransferase class V" evidence="2">
    <location>
        <begin position="1"/>
        <end position="93"/>
    </location>
</feature>
<reference evidence="3 4" key="1">
    <citation type="submission" date="2018-06" db="EMBL/GenBank/DDBJ databases">
        <authorList>
            <consortium name="Pathogen Informatics"/>
            <person name="Doyle S."/>
        </authorList>
    </citation>
    <scope>NUCLEOTIDE SEQUENCE [LARGE SCALE GENOMIC DNA]</scope>
    <source>
        <strain evidence="3 4">NCTC10736</strain>
    </source>
</reference>
<proteinExistence type="predicted"/>
<evidence type="ECO:0000313" key="4">
    <source>
        <dbReference type="Proteomes" id="UP000255061"/>
    </source>
</evidence>
<evidence type="ECO:0000313" key="3">
    <source>
        <dbReference type="EMBL" id="SUJ14255.1"/>
    </source>
</evidence>
<name>A0A380C8M9_9GAMM</name>
<dbReference type="Gene3D" id="3.40.640.10">
    <property type="entry name" value="Type I PLP-dependent aspartate aminotransferase-like (Major domain)"/>
    <property type="match status" value="1"/>
</dbReference>
<dbReference type="Proteomes" id="UP000255061">
    <property type="component" value="Unassembled WGS sequence"/>
</dbReference>
<dbReference type="Gene3D" id="3.90.1150.10">
    <property type="entry name" value="Aspartate Aminotransferase, domain 1"/>
    <property type="match status" value="1"/>
</dbReference>
<evidence type="ECO:0000256" key="1">
    <source>
        <dbReference type="ARBA" id="ARBA00022898"/>
    </source>
</evidence>
<sequence>MIKRVSFEATEFGSLPNRLEAGTPPIAEVIGLGAAITFYKPSLRSKFKPMKPSLTIYNANYAHSVKCTYTAPLMTISRVVAFNLADEHHQDVGIY</sequence>
<gene>
    <name evidence="3" type="primary">csd_2</name>
    <name evidence="3" type="ORF">NCTC10736_04201</name>
</gene>
<keyword evidence="1" id="KW-0663">Pyridoxal phosphate</keyword>
<dbReference type="EC" id="2.8.1.7" evidence="3"/>
<keyword evidence="3" id="KW-0808">Transferase</keyword>
<dbReference type="InterPro" id="IPR015422">
    <property type="entry name" value="PyrdxlP-dep_Trfase_small"/>
</dbReference>
<organism evidence="3 4">
    <name type="scientific">Shewanella morhuae</name>
    <dbReference type="NCBI Taxonomy" id="365591"/>
    <lineage>
        <taxon>Bacteria</taxon>
        <taxon>Pseudomonadati</taxon>
        <taxon>Pseudomonadota</taxon>
        <taxon>Gammaproteobacteria</taxon>
        <taxon>Alteromonadales</taxon>
        <taxon>Shewanellaceae</taxon>
        <taxon>Shewanella</taxon>
    </lineage>
</organism>
<dbReference type="InterPro" id="IPR015421">
    <property type="entry name" value="PyrdxlP-dep_Trfase_major"/>
</dbReference>
<dbReference type="EMBL" id="UGYV01000006">
    <property type="protein sequence ID" value="SUJ14255.1"/>
    <property type="molecule type" value="Genomic_DNA"/>
</dbReference>
<evidence type="ECO:0000259" key="2">
    <source>
        <dbReference type="Pfam" id="PF00266"/>
    </source>
</evidence>
<accession>A0A380C8M9</accession>
<dbReference type="AlphaFoldDB" id="A0A380C8M9"/>
<dbReference type="GO" id="GO:0031071">
    <property type="term" value="F:cysteine desulfurase activity"/>
    <property type="evidence" value="ECO:0007669"/>
    <property type="project" value="UniProtKB-EC"/>
</dbReference>
<protein>
    <submittedName>
        <fullName evidence="3">Probable cysteine desulfurase</fullName>
        <ecNumber evidence="3">2.8.1.7</ecNumber>
    </submittedName>
</protein>